<evidence type="ECO:0000256" key="1">
    <source>
        <dbReference type="SAM" id="Coils"/>
    </source>
</evidence>
<accession>A0A1Q9F449</accession>
<dbReference type="EMBL" id="LSRX01000015">
    <property type="protein sequence ID" value="OLQ14464.1"/>
    <property type="molecule type" value="Genomic_DNA"/>
</dbReference>
<comment type="caution">
    <text evidence="2">The sequence shown here is derived from an EMBL/GenBank/DDBJ whole genome shotgun (WGS) entry which is preliminary data.</text>
</comment>
<reference evidence="2 3" key="1">
    <citation type="submission" date="2016-02" db="EMBL/GenBank/DDBJ databases">
        <title>Genome analysis of coral dinoflagellate symbionts highlights evolutionary adaptations to a symbiotic lifestyle.</title>
        <authorList>
            <person name="Aranda M."/>
            <person name="Li Y."/>
            <person name="Liew Y.J."/>
            <person name="Baumgarten S."/>
            <person name="Simakov O."/>
            <person name="Wilson M."/>
            <person name="Piel J."/>
            <person name="Ashoor H."/>
            <person name="Bougouffa S."/>
            <person name="Bajic V.B."/>
            <person name="Ryu T."/>
            <person name="Ravasi T."/>
            <person name="Bayer T."/>
            <person name="Micklem G."/>
            <person name="Kim H."/>
            <person name="Bhak J."/>
            <person name="Lajeunesse T.C."/>
            <person name="Voolstra C.R."/>
        </authorList>
    </citation>
    <scope>NUCLEOTIDE SEQUENCE [LARGE SCALE GENOMIC DNA]</scope>
    <source>
        <strain evidence="2 3">CCMP2467</strain>
    </source>
</reference>
<sequence length="67" mass="7697">MASNSWLQRAEAAEVARLKIEEAYRAEGLRAASREQELKIRLEDAEDKIQQLKKALDEARSKIPFEP</sequence>
<gene>
    <name evidence="2" type="ORF">AK812_SmicGene1400</name>
</gene>
<name>A0A1Q9F449_SYMMI</name>
<dbReference type="AlphaFoldDB" id="A0A1Q9F449"/>
<keyword evidence="1" id="KW-0175">Coiled coil</keyword>
<evidence type="ECO:0000313" key="2">
    <source>
        <dbReference type="EMBL" id="OLQ14464.1"/>
    </source>
</evidence>
<dbReference type="Proteomes" id="UP000186817">
    <property type="component" value="Unassembled WGS sequence"/>
</dbReference>
<proteinExistence type="predicted"/>
<feature type="coiled-coil region" evidence="1">
    <location>
        <begin position="35"/>
        <end position="62"/>
    </location>
</feature>
<keyword evidence="3" id="KW-1185">Reference proteome</keyword>
<evidence type="ECO:0000313" key="3">
    <source>
        <dbReference type="Proteomes" id="UP000186817"/>
    </source>
</evidence>
<organism evidence="2 3">
    <name type="scientific">Symbiodinium microadriaticum</name>
    <name type="common">Dinoflagellate</name>
    <name type="synonym">Zooxanthella microadriatica</name>
    <dbReference type="NCBI Taxonomy" id="2951"/>
    <lineage>
        <taxon>Eukaryota</taxon>
        <taxon>Sar</taxon>
        <taxon>Alveolata</taxon>
        <taxon>Dinophyceae</taxon>
        <taxon>Suessiales</taxon>
        <taxon>Symbiodiniaceae</taxon>
        <taxon>Symbiodinium</taxon>
    </lineage>
</organism>
<protein>
    <submittedName>
        <fullName evidence="2">Uncharacterized protein</fullName>
    </submittedName>
</protein>